<organism evidence="2 3">
    <name type="scientific">Phyllobacterium myrsinacearum</name>
    <dbReference type="NCBI Taxonomy" id="28101"/>
    <lineage>
        <taxon>Bacteria</taxon>
        <taxon>Pseudomonadati</taxon>
        <taxon>Pseudomonadota</taxon>
        <taxon>Alphaproteobacteria</taxon>
        <taxon>Hyphomicrobiales</taxon>
        <taxon>Phyllobacteriaceae</taxon>
        <taxon>Phyllobacterium</taxon>
    </lineage>
</organism>
<evidence type="ECO:0000313" key="2">
    <source>
        <dbReference type="EMBL" id="MBA8878921.1"/>
    </source>
</evidence>
<dbReference type="InterPro" id="IPR036388">
    <property type="entry name" value="WH-like_DNA-bd_sf"/>
</dbReference>
<accession>A0A839EG24</accession>
<dbReference type="AlphaFoldDB" id="A0A839EG24"/>
<dbReference type="InterPro" id="IPR051677">
    <property type="entry name" value="AfsR-DnrI-RedD_regulator"/>
</dbReference>
<gene>
    <name evidence="2" type="ORF">FHW16_002639</name>
</gene>
<dbReference type="RefSeq" id="WP_182549604.1">
    <property type="nucleotide sequence ID" value="NZ_JACGXN010000003.1"/>
</dbReference>
<name>A0A839EG24_9HYPH</name>
<dbReference type="Gene3D" id="1.10.10.10">
    <property type="entry name" value="Winged helix-like DNA-binding domain superfamily/Winged helix DNA-binding domain"/>
    <property type="match status" value="1"/>
</dbReference>
<dbReference type="Pfam" id="PF03704">
    <property type="entry name" value="BTAD"/>
    <property type="match status" value="1"/>
</dbReference>
<dbReference type="SUPFAM" id="SSF48452">
    <property type="entry name" value="TPR-like"/>
    <property type="match status" value="2"/>
</dbReference>
<reference evidence="2 3" key="1">
    <citation type="submission" date="2020-07" db="EMBL/GenBank/DDBJ databases">
        <title>Genomic Encyclopedia of Type Strains, Phase IV (KMG-V): Genome sequencing to study the core and pangenomes of soil and plant-associated prokaryotes.</title>
        <authorList>
            <person name="Whitman W."/>
        </authorList>
    </citation>
    <scope>NUCLEOTIDE SEQUENCE [LARGE SCALE GENOMIC DNA]</scope>
    <source>
        <strain evidence="2 3">AN3</strain>
    </source>
</reference>
<keyword evidence="2" id="KW-0238">DNA-binding</keyword>
<evidence type="ECO:0000313" key="3">
    <source>
        <dbReference type="Proteomes" id="UP000549052"/>
    </source>
</evidence>
<protein>
    <submittedName>
        <fullName evidence="2">DNA-binding SARP family transcriptional activator</fullName>
    </submittedName>
</protein>
<dbReference type="InterPro" id="IPR011990">
    <property type="entry name" value="TPR-like_helical_dom_sf"/>
</dbReference>
<evidence type="ECO:0000259" key="1">
    <source>
        <dbReference type="SMART" id="SM01043"/>
    </source>
</evidence>
<feature type="domain" description="Bacterial transcriptional activator" evidence="1">
    <location>
        <begin position="93"/>
        <end position="231"/>
    </location>
</feature>
<dbReference type="EMBL" id="JACGXN010000003">
    <property type="protein sequence ID" value="MBA8878921.1"/>
    <property type="molecule type" value="Genomic_DNA"/>
</dbReference>
<sequence>MTLESGPITWVPANFFRILAYLLLEESSHSVSRSKLAQILWSDSDPSHALVNLRQSLARIRKFQDQNALNLIQMDAIFVSLNLEQVRAGLVWIDVMAVIGLSQNGDVESVLECCDAYRGDLLEQNLLQHSDFDDWLDIKRVELRDTIISLLKRVLDHATVMPVEAKCQCARKLIEIDAYQEVGYRTLMRVAGQLGQPGKVERLFRECAGKLRDDLDVDPEEQTIRLYRDLISQSQTDSKGQQNIPRQDLILFDTGLNSVSDDVFEGSQKEASHEGLPKIAVIHLAVNPMDPMEQLAASLVDDITLGLCQLNTLWVVAPYTASQIATSSISTLHQTSKGLGIDYIINSKVTQIFGSYVLSVCLIKIGSQEVVWVESHKFDDVLPEQQYRQISIRIILSVASVIEKKELERYNQLSRDPTAYSWYLIGQGEVDKFDVEKLHQARQSFKNALNVSRDFAPALSGIARSMHREWLVLDRDDNFLLLEAEKIAQRAAMADTEDGRPLHELGIISMYLGRFEDSLDYFDQAESKSHQHADLLADYSDALLHYGNLDLALAKIKHAFAHNPLAPDHYFWTAAGILHNLGQHANAIDYLSRMKNPRVASRLMAACWAELGENKEANRYKSYNLAGSPKFRIGDWARNICLRLPVQLARNEASFPAVRLQ</sequence>
<dbReference type="InterPro" id="IPR005158">
    <property type="entry name" value="BTAD"/>
</dbReference>
<keyword evidence="3" id="KW-1185">Reference proteome</keyword>
<dbReference type="Proteomes" id="UP000549052">
    <property type="component" value="Unassembled WGS sequence"/>
</dbReference>
<dbReference type="SMART" id="SM01043">
    <property type="entry name" value="BTAD"/>
    <property type="match status" value="1"/>
</dbReference>
<dbReference type="GO" id="GO:0003677">
    <property type="term" value="F:DNA binding"/>
    <property type="evidence" value="ECO:0007669"/>
    <property type="project" value="UniProtKB-KW"/>
</dbReference>
<proteinExistence type="predicted"/>
<comment type="caution">
    <text evidence="2">The sequence shown here is derived from an EMBL/GenBank/DDBJ whole genome shotgun (WGS) entry which is preliminary data.</text>
</comment>
<dbReference type="PANTHER" id="PTHR35807">
    <property type="entry name" value="TRANSCRIPTIONAL REGULATOR REDD-RELATED"/>
    <property type="match status" value="1"/>
</dbReference>
<dbReference type="Gene3D" id="1.25.40.10">
    <property type="entry name" value="Tetratricopeptide repeat domain"/>
    <property type="match status" value="2"/>
</dbReference>